<dbReference type="RefSeq" id="WP_240986282.1">
    <property type="nucleotide sequence ID" value="NZ_CDGJ01000003.1"/>
</dbReference>
<dbReference type="KEGG" id="aacx:DEACI_3818"/>
<proteinExistence type="predicted"/>
<evidence type="ECO:0000259" key="4">
    <source>
        <dbReference type="PROSITE" id="PS51379"/>
    </source>
</evidence>
<dbReference type="SUPFAM" id="SSF51395">
    <property type="entry name" value="FMN-linked oxidoreductases"/>
    <property type="match status" value="1"/>
</dbReference>
<dbReference type="InterPro" id="IPR036188">
    <property type="entry name" value="FAD/NAD-bd_sf"/>
</dbReference>
<keyword evidence="2" id="KW-0408">Iron</keyword>
<dbReference type="EMBL" id="LR746496">
    <property type="protein sequence ID" value="CAA7602995.1"/>
    <property type="molecule type" value="Genomic_DNA"/>
</dbReference>
<dbReference type="SUPFAM" id="SSF46548">
    <property type="entry name" value="alpha-helical ferredoxin"/>
    <property type="match status" value="2"/>
</dbReference>
<dbReference type="PROSITE" id="PS51379">
    <property type="entry name" value="4FE4S_FER_2"/>
    <property type="match status" value="1"/>
</dbReference>
<name>A0A8S0Y4I8_9FIRM</name>
<dbReference type="NCBIfam" id="TIGR03315">
    <property type="entry name" value="Se_ygfK"/>
    <property type="match status" value="1"/>
</dbReference>
<evidence type="ECO:0000256" key="2">
    <source>
        <dbReference type="ARBA" id="ARBA00023004"/>
    </source>
</evidence>
<evidence type="ECO:0000256" key="1">
    <source>
        <dbReference type="ARBA" id="ARBA00022723"/>
    </source>
</evidence>
<evidence type="ECO:0000256" key="3">
    <source>
        <dbReference type="ARBA" id="ARBA00023014"/>
    </source>
</evidence>
<dbReference type="InterPro" id="IPR028261">
    <property type="entry name" value="DPD_II"/>
</dbReference>
<dbReference type="InterPro" id="IPR023753">
    <property type="entry name" value="FAD/NAD-binding_dom"/>
</dbReference>
<keyword evidence="7" id="KW-1185">Reference proteome</keyword>
<keyword evidence="1" id="KW-0479">Metal-binding</keyword>
<reference evidence="5" key="2">
    <citation type="submission" date="2020-01" db="EMBL/GenBank/DDBJ databases">
        <authorList>
            <person name="Hornung B."/>
        </authorList>
    </citation>
    <scope>NUCLEOTIDE SEQUENCE</scope>
    <source>
        <strain evidence="5">PacBioINE</strain>
    </source>
</reference>
<dbReference type="InterPro" id="IPR017900">
    <property type="entry name" value="4Fe4S_Fe_S_CS"/>
</dbReference>
<dbReference type="GO" id="GO:0051536">
    <property type="term" value="F:iron-sulfur cluster binding"/>
    <property type="evidence" value="ECO:0007669"/>
    <property type="project" value="UniProtKB-KW"/>
</dbReference>
<keyword evidence="5" id="KW-0560">Oxidoreductase</keyword>
<evidence type="ECO:0000313" key="5">
    <source>
        <dbReference type="EMBL" id="CAA7602995.1"/>
    </source>
</evidence>
<dbReference type="Proteomes" id="UP000836597">
    <property type="component" value="Chromosome"/>
</dbReference>
<dbReference type="InterPro" id="IPR009051">
    <property type="entry name" value="Helical_ferredxn"/>
</dbReference>
<dbReference type="Proteomes" id="UP001071230">
    <property type="component" value="Unassembled WGS sequence"/>
</dbReference>
<dbReference type="AlphaFoldDB" id="A0A8S0Y4I8"/>
<dbReference type="EMBL" id="CDGJ01000003">
    <property type="protein sequence ID" value="CEJ05877.1"/>
    <property type="molecule type" value="Genomic_DNA"/>
</dbReference>
<dbReference type="InterPro" id="IPR017701">
    <property type="entry name" value="Se_rdtase_YgfK"/>
</dbReference>
<dbReference type="PANTHER" id="PTHR42783:SF3">
    <property type="entry name" value="GLUTAMATE SYNTHASE [NADPH] SMALL CHAIN-RELATED"/>
    <property type="match status" value="1"/>
</dbReference>
<dbReference type="PRINTS" id="PR00419">
    <property type="entry name" value="ADXRDTASE"/>
</dbReference>
<sequence>MSDIMRPIPFKKLVRWVLAEYRQRQTIFGVPEGKFFRPALHKTMNLFGAPLASPVGPAAGPNTQLAQNIAAAYLAGGRFFELKTVQILDRLEFPKPCIKAEDECYNTEWSTELSIEGAFAEYVKAWFLLHMLQKEILRQPGPNFLFNMSVGYDLKGIQSPKVDGFIEGLKEASGTEIFRECRQVLLDEVAEGNLTRVDRAFVETIPSSLCQSITLSTMHGCPPAEIEAIAGYLLKEKKLNTLVKMNPTLLGYTFVRQTFDRMGYGYIKLKEESFSHDLQYADGVAMLKRLKEAARREGRGFGVKLSNTLPARITRGELPGEEMYMSGRALYPLTINLASKLAQEFNGDLLISYSGGADFFNVKEIFAAGIRPITVATTLLKPGGYMRLQQMAQDLEVLLDEGEAGRIDLGKLKALADSAFETAHHRKESRAGQSRKSGRKQLGLTDCFAAPCTLGCPIEQDVPEYIRLIGEGRFEEAYGVIVRRNPLPFITGTICNHNCMTQCTRQDYDESIRIRALKLLASERGFAGYMAKMSGGGKMSVPVGSAHVPAAGSGATPAKVAVIGAGPSGLAAAYFLAQAGLEVTVFDKREKAGGTVAYVIPGFRISAEAIERDLDLIAQTGVRFRLGVSPDFSIEALRGEGYDYIYLAIGAGKPGTLSLEGESGGIRGAIEFLEEFKRGQGTLTLGRHVAVIGGGNSAMDAARAALRVPGVEKVSIVYRRTRAYMPADREELELALAEGVVFKELLSPVSLRGGMLHCQVMVLGEEDASGRRSPLPEAGRFEDIPADTVLTAIGEQVDRELLVKNGIALDAKGGVQVDPMTLKTNLEHVYLGGDALYGPSTVVESIAHGTRAAKAILAELGFDQAPEVGVGEDAGEKTVAGFGRSGARDSTGAPATVITEGQRAEIAAKKGVLQTFAGLEQEPGRCLECQAVCNVCTEVCPNRANIAVQVSAPGLKNTNQIIHIDGMCNECGNCATFCPTAGDPYKDKLTLFWSDEDFNNSKNSGFLLRSGGEAPSFKVRIGGDVREVRFDEKGGRSGLSEDVAAMIWAAYRNYPYLF</sequence>
<dbReference type="Pfam" id="PF14691">
    <property type="entry name" value="Fer4_20"/>
    <property type="match status" value="1"/>
</dbReference>
<dbReference type="Gene3D" id="3.50.50.60">
    <property type="entry name" value="FAD/NAD(P)-binding domain"/>
    <property type="match status" value="2"/>
</dbReference>
<dbReference type="PANTHER" id="PTHR42783">
    <property type="entry name" value="GLUTAMATE SYNTHASE [NADPH] SMALL CHAIN"/>
    <property type="match status" value="1"/>
</dbReference>
<dbReference type="Pfam" id="PF07992">
    <property type="entry name" value="Pyr_redox_2"/>
    <property type="match status" value="1"/>
</dbReference>
<dbReference type="SUPFAM" id="SSF51971">
    <property type="entry name" value="Nucleotide-binding domain"/>
    <property type="match status" value="1"/>
</dbReference>
<protein>
    <submittedName>
        <fullName evidence="5">Selenate reductase, YgfK subunit</fullName>
        <ecNumber evidence="5">1.-.-.-</ecNumber>
    </submittedName>
    <submittedName>
        <fullName evidence="6">Sulfide dehydrogenase subunit alpha</fullName>
    </submittedName>
</protein>
<dbReference type="PROSITE" id="PS00198">
    <property type="entry name" value="4FE4S_FER_1"/>
    <property type="match status" value="1"/>
</dbReference>
<gene>
    <name evidence="6" type="ORF">DEACI_0297</name>
    <name evidence="5" type="ORF">DEACI_3818</name>
</gene>
<dbReference type="EC" id="1.-.-.-" evidence="5"/>
<dbReference type="Gene3D" id="1.10.1060.10">
    <property type="entry name" value="Alpha-helical ferredoxin"/>
    <property type="match status" value="1"/>
</dbReference>
<reference evidence="6" key="1">
    <citation type="submission" date="2014-11" db="EMBL/GenBank/DDBJ databases">
        <authorList>
            <person name="Hornung B.V."/>
        </authorList>
    </citation>
    <scope>NUCLEOTIDE SEQUENCE</scope>
    <source>
        <strain evidence="6">INE</strain>
    </source>
</reference>
<dbReference type="GO" id="GO:0046872">
    <property type="term" value="F:metal ion binding"/>
    <property type="evidence" value="ECO:0007669"/>
    <property type="project" value="UniProtKB-KW"/>
</dbReference>
<dbReference type="GO" id="GO:0016491">
    <property type="term" value="F:oxidoreductase activity"/>
    <property type="evidence" value="ECO:0007669"/>
    <property type="project" value="UniProtKB-KW"/>
</dbReference>
<evidence type="ECO:0000313" key="6">
    <source>
        <dbReference type="EMBL" id="CEJ05877.1"/>
    </source>
</evidence>
<evidence type="ECO:0000313" key="7">
    <source>
        <dbReference type="Proteomes" id="UP001071230"/>
    </source>
</evidence>
<dbReference type="InterPro" id="IPR017896">
    <property type="entry name" value="4Fe4S_Fe-S-bd"/>
</dbReference>
<feature type="domain" description="4Fe-4S ferredoxin-type" evidence="4">
    <location>
        <begin position="960"/>
        <end position="988"/>
    </location>
</feature>
<organism evidence="5">
    <name type="scientific">Acididesulfobacillus acetoxydans</name>
    <dbReference type="NCBI Taxonomy" id="1561005"/>
    <lineage>
        <taxon>Bacteria</taxon>
        <taxon>Bacillati</taxon>
        <taxon>Bacillota</taxon>
        <taxon>Clostridia</taxon>
        <taxon>Eubacteriales</taxon>
        <taxon>Peptococcaceae</taxon>
        <taxon>Acididesulfobacillus</taxon>
    </lineage>
</organism>
<keyword evidence="3" id="KW-0411">Iron-sulfur</keyword>
<accession>A0A8S0Y4I8</accession>